<comment type="caution">
    <text evidence="1">The sequence shown here is derived from an EMBL/GenBank/DDBJ whole genome shotgun (WGS) entry which is preliminary data.</text>
</comment>
<dbReference type="GO" id="GO:0004601">
    <property type="term" value="F:peroxidase activity"/>
    <property type="evidence" value="ECO:0007669"/>
    <property type="project" value="InterPro"/>
</dbReference>
<dbReference type="Gene3D" id="3.30.300.20">
    <property type="match status" value="1"/>
</dbReference>
<dbReference type="Proteomes" id="UP000019063">
    <property type="component" value="Unassembled WGS sequence"/>
</dbReference>
<evidence type="ECO:0000313" key="2">
    <source>
        <dbReference type="Proteomes" id="UP000019063"/>
    </source>
</evidence>
<sequence>MIDKFGTAHWEGSLQEGTGTISTESGVLDGVQYGFNKRFEGEPGSNPEELVGAAHASCYSMALSMILGQHDATPEKIDTKATVSLEKDGDGFSVTKVHLDVTASVPGMDESKFMEAANAAKEGCPISKLYKGGTAEITMDAKLV</sequence>
<dbReference type="EMBL" id="AQQW01000006">
    <property type="protein sequence ID" value="ETW12563.1"/>
    <property type="molecule type" value="Genomic_DNA"/>
</dbReference>
<dbReference type="InterPro" id="IPR019904">
    <property type="entry name" value="Peroxiredoxin_OsmC"/>
</dbReference>
<organism evidence="1 2">
    <name type="scientific">Roseivivax marinus</name>
    <dbReference type="NCBI Taxonomy" id="1379903"/>
    <lineage>
        <taxon>Bacteria</taxon>
        <taxon>Pseudomonadati</taxon>
        <taxon>Pseudomonadota</taxon>
        <taxon>Alphaproteobacteria</taxon>
        <taxon>Rhodobacterales</taxon>
        <taxon>Roseobacteraceae</taxon>
        <taxon>Roseivivax</taxon>
    </lineage>
</organism>
<dbReference type="InterPro" id="IPR052707">
    <property type="entry name" value="OsmC_Ohr_Peroxiredoxin"/>
</dbReference>
<dbReference type="Pfam" id="PF02566">
    <property type="entry name" value="OsmC"/>
    <property type="match status" value="1"/>
</dbReference>
<protein>
    <submittedName>
        <fullName evidence="1">Osmotically inducible protein OsmC</fullName>
    </submittedName>
</protein>
<reference evidence="1 2" key="1">
    <citation type="journal article" date="2014" name="Antonie Van Leeuwenhoek">
        <title>Roseivivax atlanticus sp. nov., isolated from surface seawater of the Atlantic Ocean.</title>
        <authorList>
            <person name="Li G."/>
            <person name="Lai Q."/>
            <person name="Liu X."/>
            <person name="Sun F."/>
            <person name="Shao Z."/>
        </authorList>
    </citation>
    <scope>NUCLEOTIDE SEQUENCE [LARGE SCALE GENOMIC DNA]</scope>
    <source>
        <strain evidence="1 2">22II-s10s</strain>
    </source>
</reference>
<name>W4HJG9_9RHOB</name>
<dbReference type="InterPro" id="IPR015946">
    <property type="entry name" value="KH_dom-like_a/b"/>
</dbReference>
<keyword evidence="2" id="KW-1185">Reference proteome</keyword>
<dbReference type="GO" id="GO:0006979">
    <property type="term" value="P:response to oxidative stress"/>
    <property type="evidence" value="ECO:0007669"/>
    <property type="project" value="InterPro"/>
</dbReference>
<dbReference type="STRING" id="1379903.ATO8_11114"/>
<accession>W4HJG9</accession>
<gene>
    <name evidence="1" type="ORF">ATO8_11114</name>
</gene>
<dbReference type="PANTHER" id="PTHR42830:SF1">
    <property type="entry name" value="OSMOTICALLY INDUCIBLE FAMILY PROTEIN"/>
    <property type="match status" value="1"/>
</dbReference>
<proteinExistence type="predicted"/>
<dbReference type="eggNOG" id="COG1764">
    <property type="taxonomic scope" value="Bacteria"/>
</dbReference>
<dbReference type="InterPro" id="IPR036102">
    <property type="entry name" value="OsmC/Ohrsf"/>
</dbReference>
<dbReference type="RefSeq" id="WP_043844591.1">
    <property type="nucleotide sequence ID" value="NZ_AQQW01000006.1"/>
</dbReference>
<dbReference type="PANTHER" id="PTHR42830">
    <property type="entry name" value="OSMOTICALLY INDUCIBLE FAMILY PROTEIN"/>
    <property type="match status" value="1"/>
</dbReference>
<evidence type="ECO:0000313" key="1">
    <source>
        <dbReference type="EMBL" id="ETW12563.1"/>
    </source>
</evidence>
<dbReference type="SUPFAM" id="SSF82784">
    <property type="entry name" value="OsmC-like"/>
    <property type="match status" value="1"/>
</dbReference>
<dbReference type="InterPro" id="IPR003718">
    <property type="entry name" value="OsmC/Ohr_fam"/>
</dbReference>
<dbReference type="PATRIC" id="fig|1317118.6.peg.2290"/>
<dbReference type="AlphaFoldDB" id="W4HJG9"/>
<dbReference type="NCBIfam" id="TIGR03562">
    <property type="entry name" value="osmo_induc_OsmC"/>
    <property type="match status" value="1"/>
</dbReference>